<gene>
    <name evidence="2" type="ORF">BT96DRAFT_825849</name>
</gene>
<dbReference type="InterPro" id="IPR058913">
    <property type="entry name" value="Integrase_dom_put"/>
</dbReference>
<name>A0A6A4HEQ8_9AGAR</name>
<feature type="domain" description="Integrase core" evidence="1">
    <location>
        <begin position="79"/>
        <end position="147"/>
    </location>
</feature>
<reference evidence="2" key="1">
    <citation type="journal article" date="2019" name="Environ. Microbiol.">
        <title>Fungal ecological strategies reflected in gene transcription - a case study of two litter decomposers.</title>
        <authorList>
            <person name="Barbi F."/>
            <person name="Kohler A."/>
            <person name="Barry K."/>
            <person name="Baskaran P."/>
            <person name="Daum C."/>
            <person name="Fauchery L."/>
            <person name="Ihrmark K."/>
            <person name="Kuo A."/>
            <person name="LaButti K."/>
            <person name="Lipzen A."/>
            <person name="Morin E."/>
            <person name="Grigoriev I.V."/>
            <person name="Henrissat B."/>
            <person name="Lindahl B."/>
            <person name="Martin F."/>
        </authorList>
    </citation>
    <scope>NUCLEOTIDE SEQUENCE</scope>
    <source>
        <strain evidence="2">JB14</strain>
    </source>
</reference>
<dbReference type="Proteomes" id="UP000799118">
    <property type="component" value="Unassembled WGS sequence"/>
</dbReference>
<evidence type="ECO:0000313" key="3">
    <source>
        <dbReference type="Proteomes" id="UP000799118"/>
    </source>
</evidence>
<dbReference type="AlphaFoldDB" id="A0A6A4HEQ8"/>
<accession>A0A6A4HEQ8</accession>
<protein>
    <recommendedName>
        <fullName evidence="1">Integrase core domain-containing protein</fullName>
    </recommendedName>
</protein>
<evidence type="ECO:0000259" key="1">
    <source>
        <dbReference type="Pfam" id="PF24764"/>
    </source>
</evidence>
<dbReference type="OrthoDB" id="2686689at2759"/>
<dbReference type="EMBL" id="ML769526">
    <property type="protein sequence ID" value="KAE9395717.1"/>
    <property type="molecule type" value="Genomic_DNA"/>
</dbReference>
<keyword evidence="3" id="KW-1185">Reference proteome</keyword>
<sequence>MAHSGRDQTHYFLTEAHNLTSRAKFIIQSLPNAEIGAVESMVHKLYAVRTIIRSLDDPHSTPDELEHLVNYVESCIHIRKDTLEAFRKIFEYLEKEGLLDMNNHVQRLVLFVIFQPRIQASLRRSADAWNHHQVCTAGNKMPIALYELSREHAKTHGYWTGDPGDDIDTASHPLYGLEDELDNRGMPGDHSVPEEEDNANIRVNEDEDITFVRNAFKEMDFDVDKEDGNWGIDVYCEAVLRFQAFVQAQSDNV</sequence>
<organism evidence="2 3">
    <name type="scientific">Gymnopus androsaceus JB14</name>
    <dbReference type="NCBI Taxonomy" id="1447944"/>
    <lineage>
        <taxon>Eukaryota</taxon>
        <taxon>Fungi</taxon>
        <taxon>Dikarya</taxon>
        <taxon>Basidiomycota</taxon>
        <taxon>Agaricomycotina</taxon>
        <taxon>Agaricomycetes</taxon>
        <taxon>Agaricomycetidae</taxon>
        <taxon>Agaricales</taxon>
        <taxon>Marasmiineae</taxon>
        <taxon>Omphalotaceae</taxon>
        <taxon>Gymnopus</taxon>
    </lineage>
</organism>
<evidence type="ECO:0000313" key="2">
    <source>
        <dbReference type="EMBL" id="KAE9395717.1"/>
    </source>
</evidence>
<dbReference type="Pfam" id="PF24764">
    <property type="entry name" value="rva_4"/>
    <property type="match status" value="1"/>
</dbReference>
<proteinExistence type="predicted"/>